<dbReference type="InterPro" id="IPR029395">
    <property type="entry name" value="DUF4514"/>
</dbReference>
<keyword evidence="1" id="KW-0472">Membrane</keyword>
<evidence type="ECO:0000313" key="3">
    <source>
        <dbReference type="Proteomes" id="UP000287033"/>
    </source>
</evidence>
<keyword evidence="1" id="KW-1133">Transmembrane helix</keyword>
<accession>A0A401SDU4</accession>
<comment type="caution">
    <text evidence="2">The sequence shown here is derived from an EMBL/GenBank/DDBJ whole genome shotgun (WGS) entry which is preliminary data.</text>
</comment>
<dbReference type="EMBL" id="BEZZ01000212">
    <property type="protein sequence ID" value="GCC28576.1"/>
    <property type="molecule type" value="Genomic_DNA"/>
</dbReference>
<gene>
    <name evidence="2" type="ORF">chiPu_0007007</name>
</gene>
<keyword evidence="1" id="KW-0812">Transmembrane</keyword>
<organism evidence="2 3">
    <name type="scientific">Chiloscyllium punctatum</name>
    <name type="common">Brownbanded bambooshark</name>
    <name type="synonym">Hemiscyllium punctatum</name>
    <dbReference type="NCBI Taxonomy" id="137246"/>
    <lineage>
        <taxon>Eukaryota</taxon>
        <taxon>Metazoa</taxon>
        <taxon>Chordata</taxon>
        <taxon>Craniata</taxon>
        <taxon>Vertebrata</taxon>
        <taxon>Chondrichthyes</taxon>
        <taxon>Elasmobranchii</taxon>
        <taxon>Galeomorphii</taxon>
        <taxon>Galeoidea</taxon>
        <taxon>Orectolobiformes</taxon>
        <taxon>Hemiscylliidae</taxon>
        <taxon>Chiloscyllium</taxon>
    </lineage>
</organism>
<evidence type="ECO:0000256" key="1">
    <source>
        <dbReference type="SAM" id="Phobius"/>
    </source>
</evidence>
<sequence length="118" mass="13470">MLIVDYFTTRSSANGAAKNEDDIEMKYALLGAGIGIFLVVSFVLIKIYMIKKHIYENELTVVSGTHKQKTRRDVLETWEMSACPAPFRETLPRYSIQTKPLIKVRLELSSDRIMKTAN</sequence>
<dbReference type="Pfam" id="PF14986">
    <property type="entry name" value="DUF4514"/>
    <property type="match status" value="1"/>
</dbReference>
<protein>
    <submittedName>
        <fullName evidence="2">Uncharacterized protein</fullName>
    </submittedName>
</protein>
<dbReference type="AlphaFoldDB" id="A0A401SDU4"/>
<reference evidence="2 3" key="1">
    <citation type="journal article" date="2018" name="Nat. Ecol. Evol.">
        <title>Shark genomes provide insights into elasmobranch evolution and the origin of vertebrates.</title>
        <authorList>
            <person name="Hara Y"/>
            <person name="Yamaguchi K"/>
            <person name="Onimaru K"/>
            <person name="Kadota M"/>
            <person name="Koyanagi M"/>
            <person name="Keeley SD"/>
            <person name="Tatsumi K"/>
            <person name="Tanaka K"/>
            <person name="Motone F"/>
            <person name="Kageyama Y"/>
            <person name="Nozu R"/>
            <person name="Adachi N"/>
            <person name="Nishimura O"/>
            <person name="Nakagawa R"/>
            <person name="Tanegashima C"/>
            <person name="Kiyatake I"/>
            <person name="Matsumoto R"/>
            <person name="Murakumo K"/>
            <person name="Nishida K"/>
            <person name="Terakita A"/>
            <person name="Kuratani S"/>
            <person name="Sato K"/>
            <person name="Hyodo S Kuraku.S."/>
        </authorList>
    </citation>
    <scope>NUCLEOTIDE SEQUENCE [LARGE SCALE GENOMIC DNA]</scope>
</reference>
<evidence type="ECO:0000313" key="2">
    <source>
        <dbReference type="EMBL" id="GCC28576.1"/>
    </source>
</evidence>
<proteinExistence type="predicted"/>
<dbReference type="OrthoDB" id="9450584at2759"/>
<dbReference type="Proteomes" id="UP000287033">
    <property type="component" value="Unassembled WGS sequence"/>
</dbReference>
<name>A0A401SDU4_CHIPU</name>
<feature type="transmembrane region" description="Helical" evidence="1">
    <location>
        <begin position="27"/>
        <end position="45"/>
    </location>
</feature>
<keyword evidence="3" id="KW-1185">Reference proteome</keyword>